<dbReference type="PROSITE" id="PS00028">
    <property type="entry name" value="ZINC_FINGER_C2H2_1"/>
    <property type="match status" value="2"/>
</dbReference>
<feature type="compositionally biased region" description="Polar residues" evidence="6">
    <location>
        <begin position="1269"/>
        <end position="1288"/>
    </location>
</feature>
<feature type="region of interest" description="Disordered" evidence="6">
    <location>
        <begin position="1241"/>
        <end position="1298"/>
    </location>
</feature>
<dbReference type="FunFam" id="3.30.160.60:FF:000110">
    <property type="entry name" value="Zinc finger protein-like"/>
    <property type="match status" value="1"/>
</dbReference>
<proteinExistence type="predicted"/>
<sequence>MEKFKHRCSVCDKTFTEKSNLTRHLKIHAVARKTFDCDVCSKSLTTKSSLVSHQQQHQYPNIVLYRQGEARLKCTEPAKSVSEAPSTVVDPTWLDPKTAEAMAKRSGGELWKGQLVIVFGKYAGQTFRWLLENDVGWLVWLLFQYCQQGEQNELLKWQKERLLEYAKEFPPVTWHLERRLKKVQSKPDLSQQDPNYASDAELLTAAESVLDRSEASVSTQLTTWGDLASSVCQDDRPGPLSLRETSEPNGVVLEGWQKFWEQPPESAQALGIVPANIKWLKTNETYGLFERASKYKNVRGEMAERKLFKEKMEFHPPPPPMAVKGAVPNMLSFFTTPAFFWRPVGVMKALIRCPNTNCPAPPEYYLEKRGYGSYARQVYGLNFLYTLLTERLMCKHCLKLREEPSQTQADDEEDGAHRAQLQYTWLAYSPKILMNLAPAIRSMFPAIVCGKRAVDRSVVTLMSDRLNAVSMSKVQRLLQQGHDEWYVERRDLYQTLLYDAHTSAAGSSQQGILSFARAAGTYTPPIAPSPLPSARVLRRAHLILEMEKMPVYRDQILSTTGEILCIDGTRKILKKIYGDGQGTMQYVTSVLNEWGQFLTTVVVASESEGCYARMARGLVARFRRANAPAPKVVYADNNCCRDSGSSFLENLFGDWVKRGTVIRLDIRHWLHRWDAVVIKQSHAKYGAFMSAMAGAVLAYNKADMMLLVQAVRNGNPELYGRYSDEEMMAFLKPYQIRSYVRRITCGVVETALVIESILAEFRGPAGLDIDGIHLFKSPEAVDAHWAVASKHLSCMQDPPGIPLYVSVKVVVMNGVRLNKHKCRRGSNSLEGLHAHLFNAVPSQRCGIMPFQVYLVSFAMQWNHRMTSLRVAGGHGQQTSCLDARQIQRVNQQAEVLFGKEHVLEPNFAAPMPVPEVYEHPDEEELLGVEYAMCQSTSFTARDYYVQKVEEEQSREEEEEEEEEEESAEQGDDETADEGLGMSSDTEEDPIDRVCGKHVVLTQAEQAEEEDSPALQDVLMSHRHLHLPGIEEVEALALLLLELADNSDHHLVPADLRQKIAATASSLHDHDKTAARFVKRYESRWGYTLFGRCLGADSPETRAAQKTKFGCMRYAQAAQVTEDSRLLYLLLKMLKNRAPTNQLTSPSKITASLKGQYKRIADRVRDDPILGSLPIPLPNLNAKSISTFTAREEKKANYGATVLPKVTPHLKVLSDAPFPEAPALPTSLPPPDRPQVQYQHVHHEAGKRRGEKRRLFVEEPEPVPPVNRPVQPTASSSFTRPKPTASTHLQPKPAAPTYGPPPVSAAPILLVLPAQPQAPSVLFSWAIVQPELCTSCTNSQGIHAEQVLAAMWGLPCA</sequence>
<evidence type="ECO:0000256" key="1">
    <source>
        <dbReference type="ARBA" id="ARBA00022723"/>
    </source>
</evidence>
<keyword evidence="4" id="KW-0862">Zinc</keyword>
<dbReference type="InterPro" id="IPR013087">
    <property type="entry name" value="Znf_C2H2_type"/>
</dbReference>
<accession>A0A6P8ESU6</accession>
<dbReference type="PANTHER" id="PTHR47773:SF1">
    <property type="entry name" value="C2H2-TYPE DOMAIN-CONTAINING PROTEIN"/>
    <property type="match status" value="1"/>
</dbReference>
<keyword evidence="1" id="KW-0479">Metal-binding</keyword>
<dbReference type="GO" id="GO:0008270">
    <property type="term" value="F:zinc ion binding"/>
    <property type="evidence" value="ECO:0007669"/>
    <property type="project" value="UniProtKB-KW"/>
</dbReference>
<dbReference type="Proteomes" id="UP000515152">
    <property type="component" value="Chromosome 20"/>
</dbReference>
<feature type="compositionally biased region" description="Acidic residues" evidence="6">
    <location>
        <begin position="952"/>
        <end position="976"/>
    </location>
</feature>
<dbReference type="SMART" id="SM00355">
    <property type="entry name" value="ZnF_C2H2"/>
    <property type="match status" value="2"/>
</dbReference>
<evidence type="ECO:0000256" key="6">
    <source>
        <dbReference type="SAM" id="MobiDB-lite"/>
    </source>
</evidence>
<evidence type="ECO:0000259" key="7">
    <source>
        <dbReference type="PROSITE" id="PS50157"/>
    </source>
</evidence>
<feature type="domain" description="C2H2-type" evidence="7">
    <location>
        <begin position="6"/>
        <end position="33"/>
    </location>
</feature>
<dbReference type="GeneID" id="116218008"/>
<feature type="domain" description="C2H2-type" evidence="7">
    <location>
        <begin position="35"/>
        <end position="57"/>
    </location>
</feature>
<dbReference type="Pfam" id="PF00096">
    <property type="entry name" value="zf-C2H2"/>
    <property type="match status" value="2"/>
</dbReference>
<keyword evidence="8" id="KW-1185">Reference proteome</keyword>
<evidence type="ECO:0000313" key="8">
    <source>
        <dbReference type="Proteomes" id="UP000515152"/>
    </source>
</evidence>
<keyword evidence="3 5" id="KW-0863">Zinc-finger</keyword>
<dbReference type="InterPro" id="IPR046616">
    <property type="entry name" value="DUF6729"/>
</dbReference>
<evidence type="ECO:0000256" key="2">
    <source>
        <dbReference type="ARBA" id="ARBA00022737"/>
    </source>
</evidence>
<dbReference type="KEGG" id="char:116218008"/>
<evidence type="ECO:0000256" key="5">
    <source>
        <dbReference type="PROSITE-ProRule" id="PRU00042"/>
    </source>
</evidence>
<dbReference type="Pfam" id="PF20499">
    <property type="entry name" value="DUF6729"/>
    <property type="match status" value="2"/>
</dbReference>
<evidence type="ECO:0000313" key="9">
    <source>
        <dbReference type="RefSeq" id="XP_031413917.2"/>
    </source>
</evidence>
<evidence type="ECO:0000256" key="4">
    <source>
        <dbReference type="ARBA" id="ARBA00022833"/>
    </source>
</evidence>
<organism evidence="8 9">
    <name type="scientific">Clupea harengus</name>
    <name type="common">Atlantic herring</name>
    <dbReference type="NCBI Taxonomy" id="7950"/>
    <lineage>
        <taxon>Eukaryota</taxon>
        <taxon>Metazoa</taxon>
        <taxon>Chordata</taxon>
        <taxon>Craniata</taxon>
        <taxon>Vertebrata</taxon>
        <taxon>Euteleostomi</taxon>
        <taxon>Actinopterygii</taxon>
        <taxon>Neopterygii</taxon>
        <taxon>Teleostei</taxon>
        <taxon>Clupei</taxon>
        <taxon>Clupeiformes</taxon>
        <taxon>Clupeoidei</taxon>
        <taxon>Clupeidae</taxon>
        <taxon>Clupea</taxon>
    </lineage>
</organism>
<name>A0A6P8ESU6_CLUHA</name>
<dbReference type="PANTHER" id="PTHR47773">
    <property type="entry name" value="SI:DKEY-9I5.2-RELATED"/>
    <property type="match status" value="1"/>
</dbReference>
<protein>
    <submittedName>
        <fullName evidence="9">Uncharacterized protein LOC116218008</fullName>
    </submittedName>
</protein>
<dbReference type="AlphaFoldDB" id="A0A6P8ESU6"/>
<evidence type="ECO:0000256" key="3">
    <source>
        <dbReference type="ARBA" id="ARBA00022771"/>
    </source>
</evidence>
<dbReference type="PROSITE" id="PS50157">
    <property type="entry name" value="ZINC_FINGER_C2H2_2"/>
    <property type="match status" value="2"/>
</dbReference>
<dbReference type="RefSeq" id="XP_031413917.2">
    <property type="nucleotide sequence ID" value="XM_031558057.2"/>
</dbReference>
<feature type="compositionally biased region" description="Basic and acidic residues" evidence="6">
    <location>
        <begin position="1241"/>
        <end position="1256"/>
    </location>
</feature>
<reference evidence="9" key="1">
    <citation type="submission" date="2025-08" db="UniProtKB">
        <authorList>
            <consortium name="RefSeq"/>
        </authorList>
    </citation>
    <scope>IDENTIFICATION</scope>
</reference>
<dbReference type="OrthoDB" id="10072098at2759"/>
<keyword evidence="2" id="KW-0677">Repeat</keyword>
<gene>
    <name evidence="9" type="primary">LOC116218008</name>
</gene>
<feature type="region of interest" description="Disordered" evidence="6">
    <location>
        <begin position="948"/>
        <end position="992"/>
    </location>
</feature>